<feature type="transmembrane region" description="Helical" evidence="2">
    <location>
        <begin position="192"/>
        <end position="214"/>
    </location>
</feature>
<protein>
    <recommendedName>
        <fullName evidence="5">MFS transporter</fullName>
    </recommendedName>
</protein>
<evidence type="ECO:0000313" key="4">
    <source>
        <dbReference type="Proteomes" id="UP001595901"/>
    </source>
</evidence>
<reference evidence="4" key="1">
    <citation type="journal article" date="2019" name="Int. J. Syst. Evol. Microbiol.">
        <title>The Global Catalogue of Microorganisms (GCM) 10K type strain sequencing project: providing services to taxonomists for standard genome sequencing and annotation.</title>
        <authorList>
            <consortium name="The Broad Institute Genomics Platform"/>
            <consortium name="The Broad Institute Genome Sequencing Center for Infectious Disease"/>
            <person name="Wu L."/>
            <person name="Ma J."/>
        </authorList>
    </citation>
    <scope>NUCLEOTIDE SEQUENCE [LARGE SCALE GENOMIC DNA]</scope>
    <source>
        <strain evidence="4">CCUG 58728</strain>
    </source>
</reference>
<dbReference type="Proteomes" id="UP001595901">
    <property type="component" value="Unassembled WGS sequence"/>
</dbReference>
<evidence type="ECO:0000313" key="3">
    <source>
        <dbReference type="EMBL" id="MFC3932103.1"/>
    </source>
</evidence>
<keyword evidence="2" id="KW-0472">Membrane</keyword>
<keyword evidence="2" id="KW-1133">Transmembrane helix</keyword>
<keyword evidence="2" id="KW-0812">Transmembrane</keyword>
<gene>
    <name evidence="3" type="ORF">ACFOSE_04830</name>
</gene>
<feature type="transmembrane region" description="Helical" evidence="2">
    <location>
        <begin position="143"/>
        <end position="161"/>
    </location>
</feature>
<comment type="caution">
    <text evidence="3">The sequence shown here is derived from an EMBL/GenBank/DDBJ whole genome shotgun (WGS) entry which is preliminary data.</text>
</comment>
<feature type="transmembrane region" description="Helical" evidence="2">
    <location>
        <begin position="167"/>
        <end position="185"/>
    </location>
</feature>
<proteinExistence type="predicted"/>
<dbReference type="EMBL" id="JBHSAC010000043">
    <property type="protein sequence ID" value="MFC3932103.1"/>
    <property type="molecule type" value="Genomic_DNA"/>
</dbReference>
<name>A0ABV8D0R4_9STRE</name>
<keyword evidence="4" id="KW-1185">Reference proteome</keyword>
<evidence type="ECO:0000256" key="1">
    <source>
        <dbReference type="SAM" id="MobiDB-lite"/>
    </source>
</evidence>
<evidence type="ECO:0008006" key="5">
    <source>
        <dbReference type="Google" id="ProtNLM"/>
    </source>
</evidence>
<feature type="compositionally biased region" description="Polar residues" evidence="1">
    <location>
        <begin position="51"/>
        <end position="83"/>
    </location>
</feature>
<feature type="region of interest" description="Disordered" evidence="1">
    <location>
        <begin position="32"/>
        <end position="83"/>
    </location>
</feature>
<evidence type="ECO:0000256" key="2">
    <source>
        <dbReference type="SAM" id="Phobius"/>
    </source>
</evidence>
<accession>A0ABV8D0R4</accession>
<sequence length="438" mass="48936">MTIQEEWLKHFEASMGRKPTAAEYAQAKEAGFDFSHLTRSSDSPAEEGTRVSESSDSTVFASESSQEAKASVVSENQSPIEGQSVNPLPEASDFNQAYQEQLQSQEQFVAAQQQAQGFTQPEAFQQPTTQVPNKSQSLIVKELILPIVSLVLSVFFAGLSFTPAALVFFGLAFLGLIFAVVILILNIKGKKLMSFISMGVAVLALLISVVGVVANVSRYYNTDDNFSVSSKKEDRDVEDDSNDVNDYIDKNYKFEWKEDDFEDLKAGKDKVSDIIKKHGKASEAEIKDDQLILRYNDDSNEDSEQRVVVYFEKQYDGTFVLDSVRGTFEADDIDTSSSYKSDWTKSDYDALKEGDYGTGDGGTKWSEIKDKHSDPSEAYYILSLSSYSDDIEYDLEVRYSDYDADESHLDSVYLTFLSDDNGKTYYLISKYGSGMESD</sequence>
<organism evidence="3 4">
    <name type="scientific">Streptococcus dentapri</name>
    <dbReference type="NCBI Taxonomy" id="573564"/>
    <lineage>
        <taxon>Bacteria</taxon>
        <taxon>Bacillati</taxon>
        <taxon>Bacillota</taxon>
        <taxon>Bacilli</taxon>
        <taxon>Lactobacillales</taxon>
        <taxon>Streptococcaceae</taxon>
        <taxon>Streptococcus</taxon>
    </lineage>
</organism>
<dbReference type="RefSeq" id="WP_380431221.1">
    <property type="nucleotide sequence ID" value="NZ_JBHSAC010000043.1"/>
</dbReference>